<reference evidence="3 4" key="1">
    <citation type="journal article" date="2018" name="Nat. Biotechnol.">
        <title>A standardized bacterial taxonomy based on genome phylogeny substantially revises the tree of life.</title>
        <authorList>
            <person name="Parks D.H."/>
            <person name="Chuvochina M."/>
            <person name="Waite D.W."/>
            <person name="Rinke C."/>
            <person name="Skarshewski A."/>
            <person name="Chaumeil P.A."/>
            <person name="Hugenholtz P."/>
        </authorList>
    </citation>
    <scope>NUCLEOTIDE SEQUENCE [LARGE SCALE GENOMIC DNA]</scope>
    <source>
        <strain evidence="3">UBA10707</strain>
    </source>
</reference>
<evidence type="ECO:0000256" key="1">
    <source>
        <dbReference type="ARBA" id="ARBA00006056"/>
    </source>
</evidence>
<gene>
    <name evidence="3" type="ORF">DD666_01750</name>
</gene>
<proteinExistence type="inferred from homology"/>
<evidence type="ECO:0000313" key="3">
    <source>
        <dbReference type="EMBL" id="HBP28124.1"/>
    </source>
</evidence>
<dbReference type="InterPro" id="IPR036111">
    <property type="entry name" value="Mal/L-sulfo/L-lacto_DH-like_sf"/>
</dbReference>
<dbReference type="Gene3D" id="3.30.1370.60">
    <property type="entry name" value="Hypothetical oxidoreductase yiak, domain 2"/>
    <property type="match status" value="1"/>
</dbReference>
<dbReference type="InterPro" id="IPR003767">
    <property type="entry name" value="Malate/L-lactate_DH-like"/>
</dbReference>
<protein>
    <submittedName>
        <fullName evidence="3">Lactate dehydrogenase</fullName>
    </submittedName>
</protein>
<accession>A0A356LB27</accession>
<dbReference type="GO" id="GO:0016491">
    <property type="term" value="F:oxidoreductase activity"/>
    <property type="evidence" value="ECO:0007669"/>
    <property type="project" value="UniProtKB-KW"/>
</dbReference>
<dbReference type="Proteomes" id="UP000264036">
    <property type="component" value="Unassembled WGS sequence"/>
</dbReference>
<dbReference type="SUPFAM" id="SSF89733">
    <property type="entry name" value="L-sulfolactate dehydrogenase-like"/>
    <property type="match status" value="1"/>
</dbReference>
<dbReference type="PANTHER" id="PTHR11091">
    <property type="entry name" value="OXIDOREDUCTASE-RELATED"/>
    <property type="match status" value="1"/>
</dbReference>
<dbReference type="InterPro" id="IPR043144">
    <property type="entry name" value="Mal/L-sulf/L-lact_DH-like_ah"/>
</dbReference>
<dbReference type="InterPro" id="IPR043143">
    <property type="entry name" value="Mal/L-sulf/L-lact_DH-like_NADP"/>
</dbReference>
<evidence type="ECO:0000256" key="2">
    <source>
        <dbReference type="ARBA" id="ARBA00023002"/>
    </source>
</evidence>
<dbReference type="Pfam" id="PF02615">
    <property type="entry name" value="Ldh_2"/>
    <property type="match status" value="1"/>
</dbReference>
<dbReference type="AlphaFoldDB" id="A0A356LB27"/>
<dbReference type="Gene3D" id="1.10.1530.10">
    <property type="match status" value="1"/>
</dbReference>
<comment type="caution">
    <text evidence="3">The sequence shown here is derived from an EMBL/GenBank/DDBJ whole genome shotgun (WGS) entry which is preliminary data.</text>
</comment>
<keyword evidence="2" id="KW-0560">Oxidoreductase</keyword>
<comment type="similarity">
    <text evidence="1">Belongs to the LDH2/MDH2 oxidoreductase family.</text>
</comment>
<dbReference type="EMBL" id="DOEK01000004">
    <property type="protein sequence ID" value="HBP28124.1"/>
    <property type="molecule type" value="Genomic_DNA"/>
</dbReference>
<sequence length="339" mass="36948">MRLIDADTPEKIRLQPQQAVHLGEAALRGIGYTEEESRIITHHLVDNSLCGYEFAGLPRILAIADSPELKNPRYPVKVIHETPVSALLDGGNHVGYISVNAGAELAIKKVRESGIAVVGVSNSWFSGRNAYYLEKIARAGYVGIHTVSGSPMVVPMGAKRPALGTNPIAFAFPGEKDPFIFDMGTGATMWGEVLLHAFLEKDFDDEVGVDANGSPTRNAKAIVQGGVVPFAGHKGYGLSLAIQALGLLAGARRRSGKVSDFGFLFIAFDPEILMPAAEFKAQLSELLQSIKDLPRQDGVDEIRIPSERSQRERSIREEQGILVQRRVYDRLMQMRDSDG</sequence>
<name>A0A356LB27_9BURK</name>
<organism evidence="3 4">
    <name type="scientific">Advenella kashmirensis</name>
    <dbReference type="NCBI Taxonomy" id="310575"/>
    <lineage>
        <taxon>Bacteria</taxon>
        <taxon>Pseudomonadati</taxon>
        <taxon>Pseudomonadota</taxon>
        <taxon>Betaproteobacteria</taxon>
        <taxon>Burkholderiales</taxon>
        <taxon>Alcaligenaceae</taxon>
    </lineage>
</organism>
<evidence type="ECO:0000313" key="4">
    <source>
        <dbReference type="Proteomes" id="UP000264036"/>
    </source>
</evidence>
<dbReference type="PANTHER" id="PTHR11091:SF0">
    <property type="entry name" value="MALATE DEHYDROGENASE"/>
    <property type="match status" value="1"/>
</dbReference>